<protein>
    <submittedName>
        <fullName evidence="1">Uncharacterized protein</fullName>
    </submittedName>
</protein>
<reference evidence="2" key="1">
    <citation type="journal article" date="2019" name="Int. J. Syst. Evol. Microbiol.">
        <title>The Global Catalogue of Microorganisms (GCM) 10K type strain sequencing project: providing services to taxonomists for standard genome sequencing and annotation.</title>
        <authorList>
            <consortium name="The Broad Institute Genomics Platform"/>
            <consortium name="The Broad Institute Genome Sequencing Center for Infectious Disease"/>
            <person name="Wu L."/>
            <person name="Ma J."/>
        </authorList>
    </citation>
    <scope>NUCLEOTIDE SEQUENCE [LARGE SCALE GENOMIC DNA]</scope>
    <source>
        <strain evidence="2">CCUG 37865</strain>
    </source>
</reference>
<name>A0ABV8WRQ7_9BACI</name>
<gene>
    <name evidence="1" type="ORF">ACFOY7_01525</name>
</gene>
<proteinExistence type="predicted"/>
<keyword evidence="2" id="KW-1185">Reference proteome</keyword>
<sequence>MFLGNGTSGEVNVQGELYYRNQPLDNRFVRNMGSGAISLQVSSAGNIAVYVNNTYQDHIPIQ</sequence>
<dbReference type="EMBL" id="JBHSDT010000001">
    <property type="protein sequence ID" value="MFC4401778.1"/>
    <property type="molecule type" value="Genomic_DNA"/>
</dbReference>
<comment type="caution">
    <text evidence="1">The sequence shown here is derived from an EMBL/GenBank/DDBJ whole genome shotgun (WGS) entry which is preliminary data.</text>
</comment>
<evidence type="ECO:0000313" key="1">
    <source>
        <dbReference type="EMBL" id="MFC4401778.1"/>
    </source>
</evidence>
<dbReference type="RefSeq" id="WP_390248674.1">
    <property type="nucleotide sequence ID" value="NZ_JBHSDT010000001.1"/>
</dbReference>
<organism evidence="1 2">
    <name type="scientific">Gracilibacillus xinjiangensis</name>
    <dbReference type="NCBI Taxonomy" id="1193282"/>
    <lineage>
        <taxon>Bacteria</taxon>
        <taxon>Bacillati</taxon>
        <taxon>Bacillota</taxon>
        <taxon>Bacilli</taxon>
        <taxon>Bacillales</taxon>
        <taxon>Bacillaceae</taxon>
        <taxon>Gracilibacillus</taxon>
    </lineage>
</organism>
<dbReference type="Proteomes" id="UP001595882">
    <property type="component" value="Unassembled WGS sequence"/>
</dbReference>
<accession>A0ABV8WRQ7</accession>
<evidence type="ECO:0000313" key="2">
    <source>
        <dbReference type="Proteomes" id="UP001595882"/>
    </source>
</evidence>